<reference evidence="1 2" key="1">
    <citation type="submission" date="2018-03" db="EMBL/GenBank/DDBJ databases">
        <authorList>
            <person name="Keele B.F."/>
        </authorList>
    </citation>
    <scope>NUCLEOTIDE SEQUENCE [LARGE SCALE GENOMIC DNA]</scope>
    <source>
        <strain evidence="1 2">IB-3</strain>
    </source>
</reference>
<dbReference type="Gene3D" id="3.90.226.10">
    <property type="entry name" value="2-enoyl-CoA Hydratase, Chain A, domain 1"/>
    <property type="match status" value="1"/>
</dbReference>
<dbReference type="GO" id="GO:0003824">
    <property type="term" value="F:catalytic activity"/>
    <property type="evidence" value="ECO:0007669"/>
    <property type="project" value="UniProtKB-ARBA"/>
</dbReference>
<dbReference type="SUPFAM" id="SSF52096">
    <property type="entry name" value="ClpP/crotonase"/>
    <property type="match status" value="1"/>
</dbReference>
<proteinExistence type="predicted"/>
<gene>
    <name evidence="1" type="ORF">C7S10_02515</name>
</gene>
<dbReference type="RefSeq" id="WP_108342810.1">
    <property type="nucleotide sequence ID" value="NZ_PYXZ01000001.1"/>
</dbReference>
<dbReference type="InterPro" id="IPR029045">
    <property type="entry name" value="ClpP/crotonase-like_dom_sf"/>
</dbReference>
<dbReference type="OrthoDB" id="8640486at2"/>
<sequence>MDELTTALAVGGGVARLTLSRPGRANALTGAMVDGLLDRLAEAEAAGCRVLELRSDQPQFCAGFDLDPEQESTADLAWRFLRIGLLLERVRASPMLTVAVVTGAAVGAGADLAAACDVRVGTDRASFAFPGSAFGVVLGTRRLAALVGESTAVRLASTGERVDAERARACGLLDVLCAPDSVTDAVASISVAASRRDPAVLAALKSAAHPAPVDPAALADLARSLATRPTLREDLLRFRAQSRTTHTSREEAS</sequence>
<dbReference type="EMBL" id="PYXZ01000001">
    <property type="protein sequence ID" value="PUA82624.1"/>
    <property type="molecule type" value="Genomic_DNA"/>
</dbReference>
<dbReference type="Proteomes" id="UP000244867">
    <property type="component" value="Unassembled WGS sequence"/>
</dbReference>
<dbReference type="InterPro" id="IPR001753">
    <property type="entry name" value="Enoyl-CoA_hydra/iso"/>
</dbReference>
<evidence type="ECO:0000313" key="2">
    <source>
        <dbReference type="Proteomes" id="UP000244867"/>
    </source>
</evidence>
<name>A0A2R7Z241_9ACTN</name>
<accession>A0A2R7Z241</accession>
<protein>
    <recommendedName>
        <fullName evidence="3">Enoyl-CoA hydratase</fullName>
    </recommendedName>
</protein>
<evidence type="ECO:0008006" key="3">
    <source>
        <dbReference type="Google" id="ProtNLM"/>
    </source>
</evidence>
<evidence type="ECO:0000313" key="1">
    <source>
        <dbReference type="EMBL" id="PUA82624.1"/>
    </source>
</evidence>
<keyword evidence="2" id="KW-1185">Reference proteome</keyword>
<organism evidence="1 2">
    <name type="scientific">Nocardioides currus</name>
    <dbReference type="NCBI Taxonomy" id="2133958"/>
    <lineage>
        <taxon>Bacteria</taxon>
        <taxon>Bacillati</taxon>
        <taxon>Actinomycetota</taxon>
        <taxon>Actinomycetes</taxon>
        <taxon>Propionibacteriales</taxon>
        <taxon>Nocardioidaceae</taxon>
        <taxon>Nocardioides</taxon>
    </lineage>
</organism>
<dbReference type="PANTHER" id="PTHR11941:SF54">
    <property type="entry name" value="ENOYL-COA HYDRATASE, MITOCHONDRIAL"/>
    <property type="match status" value="1"/>
</dbReference>
<dbReference type="PANTHER" id="PTHR11941">
    <property type="entry name" value="ENOYL-COA HYDRATASE-RELATED"/>
    <property type="match status" value="1"/>
</dbReference>
<dbReference type="CDD" id="cd06558">
    <property type="entry name" value="crotonase-like"/>
    <property type="match status" value="1"/>
</dbReference>
<comment type="caution">
    <text evidence="1">The sequence shown here is derived from an EMBL/GenBank/DDBJ whole genome shotgun (WGS) entry which is preliminary data.</text>
</comment>
<dbReference type="Pfam" id="PF00378">
    <property type="entry name" value="ECH_1"/>
    <property type="match status" value="1"/>
</dbReference>
<dbReference type="AlphaFoldDB" id="A0A2R7Z241"/>
<dbReference type="GO" id="GO:0006635">
    <property type="term" value="P:fatty acid beta-oxidation"/>
    <property type="evidence" value="ECO:0007669"/>
    <property type="project" value="TreeGrafter"/>
</dbReference>